<dbReference type="FunFam" id="3.40.50.20:FF:000010">
    <property type="entry name" value="Propionyl-CoA carboxylase subunit alpha"/>
    <property type="match status" value="1"/>
</dbReference>
<dbReference type="SUPFAM" id="SSF51246">
    <property type="entry name" value="Rudiment single hybrid motif"/>
    <property type="match status" value="1"/>
</dbReference>
<dbReference type="AlphaFoldDB" id="A0A4R1HQQ3"/>
<keyword evidence="4 8" id="KW-0547">Nucleotide-binding</keyword>
<dbReference type="Pfam" id="PF00289">
    <property type="entry name" value="Biotin_carb_N"/>
    <property type="match status" value="1"/>
</dbReference>
<keyword evidence="3" id="KW-0436">Ligase</keyword>
<evidence type="ECO:0000259" key="10">
    <source>
        <dbReference type="PROSITE" id="PS50979"/>
    </source>
</evidence>
<dbReference type="SMART" id="SM00878">
    <property type="entry name" value="Biotin_carb_C"/>
    <property type="match status" value="1"/>
</dbReference>
<dbReference type="InterPro" id="IPR005482">
    <property type="entry name" value="Biotin_COase_C"/>
</dbReference>
<dbReference type="SUPFAM" id="SSF56059">
    <property type="entry name" value="Glutathione synthetase ATP-binding domain-like"/>
    <property type="match status" value="1"/>
</dbReference>
<dbReference type="PANTHER" id="PTHR48095">
    <property type="entry name" value="PYRUVATE CARBOXYLASE SUBUNIT A"/>
    <property type="match status" value="1"/>
</dbReference>
<comment type="caution">
    <text evidence="11">The sequence shown here is derived from an EMBL/GenBank/DDBJ whole genome shotgun (WGS) entry which is preliminary data.</text>
</comment>
<dbReference type="EMBL" id="SMFZ01000002">
    <property type="protein sequence ID" value="TCK22089.1"/>
    <property type="molecule type" value="Genomic_DNA"/>
</dbReference>
<dbReference type="EC" id="6.3.4.14" evidence="2"/>
<dbReference type="SUPFAM" id="SSF52440">
    <property type="entry name" value="PreATP-grasp domain"/>
    <property type="match status" value="1"/>
</dbReference>
<dbReference type="RefSeq" id="WP_132430756.1">
    <property type="nucleotide sequence ID" value="NZ_SMFZ01000002.1"/>
</dbReference>
<proteinExistence type="predicted"/>
<evidence type="ECO:0000256" key="6">
    <source>
        <dbReference type="ARBA" id="ARBA00023267"/>
    </source>
</evidence>
<dbReference type="InterPro" id="IPR051602">
    <property type="entry name" value="ACC_Biotin_Carboxylase"/>
</dbReference>
<dbReference type="FunFam" id="3.30.1490.20:FF:000003">
    <property type="entry name" value="acetyl-CoA carboxylase isoform X1"/>
    <property type="match status" value="1"/>
</dbReference>
<feature type="domain" description="ATP-grasp" evidence="9">
    <location>
        <begin position="120"/>
        <end position="317"/>
    </location>
</feature>
<dbReference type="GO" id="GO:0046872">
    <property type="term" value="F:metal ion binding"/>
    <property type="evidence" value="ECO:0007669"/>
    <property type="project" value="InterPro"/>
</dbReference>
<dbReference type="Gene3D" id="3.30.470.20">
    <property type="entry name" value="ATP-grasp fold, B domain"/>
    <property type="match status" value="1"/>
</dbReference>
<comment type="function">
    <text evidence="1">This protein is a component of the acetyl coenzyme A carboxylase complex; first, biotin carboxylase catalyzes the carboxylation of the carrier protein and then the transcarboxylase transfers the carboxyl group to form malonyl-CoA.</text>
</comment>
<sequence length="455" mass="48803">MLETILIANRGEIALRVARACRELGVRSVAVYSTEDRDSAVVRFADEAVHIGPGPSRQSYLNVPAIIEAARRTAADAVHPGYGFLSEDADFAEVCEDNDLTFVGPPAKVIASLGDKVAARASMAAAGVPLLPGSREPLRSAAEAEALAAEIGYPVIVKAAAGGGGRGMAVVDDPADFARAYRTTTANARQLFGDPRVFVERYLPSARHVEIQVLCDGHGGAVHLGERDCSVQRRHQKLLEESPSPGVPAERIEEMGRLALAGAQAVGYRGAGTFEFLLDPDGRFYFMEVNCRIQVEHPVTEMITGIDLVQEQIRIASGEPLAFGQQDVTRRGAAVECRINVEDPDRSFAPAPGVVTEFVPAAGPFVRVDTHGYPGYRVPATYDSLLAKLLTWAPTRGQALSRMDRALAEFRVDGPGVRTTSGFLRRVLSDPQFRAGEHDTGIVERLLASPPDPGT</sequence>
<feature type="domain" description="Biotin carboxylation" evidence="10">
    <location>
        <begin position="1"/>
        <end position="448"/>
    </location>
</feature>
<evidence type="ECO:0000313" key="12">
    <source>
        <dbReference type="Proteomes" id="UP000295560"/>
    </source>
</evidence>
<evidence type="ECO:0000259" key="9">
    <source>
        <dbReference type="PROSITE" id="PS50975"/>
    </source>
</evidence>
<name>A0A4R1HQQ3_PSEEN</name>
<dbReference type="Pfam" id="PF02786">
    <property type="entry name" value="CPSase_L_D2"/>
    <property type="match status" value="1"/>
</dbReference>
<dbReference type="InterPro" id="IPR011054">
    <property type="entry name" value="Rudment_hybrid_motif"/>
</dbReference>
<organism evidence="11 12">
    <name type="scientific">Pseudonocardia endophytica</name>
    <dbReference type="NCBI Taxonomy" id="401976"/>
    <lineage>
        <taxon>Bacteria</taxon>
        <taxon>Bacillati</taxon>
        <taxon>Actinomycetota</taxon>
        <taxon>Actinomycetes</taxon>
        <taxon>Pseudonocardiales</taxon>
        <taxon>Pseudonocardiaceae</taxon>
        <taxon>Pseudonocardia</taxon>
    </lineage>
</organism>
<evidence type="ECO:0000256" key="5">
    <source>
        <dbReference type="ARBA" id="ARBA00022840"/>
    </source>
</evidence>
<dbReference type="OrthoDB" id="9760256at2"/>
<dbReference type="InterPro" id="IPR005481">
    <property type="entry name" value="BC-like_N"/>
</dbReference>
<evidence type="ECO:0000256" key="7">
    <source>
        <dbReference type="ARBA" id="ARBA00048600"/>
    </source>
</evidence>
<dbReference type="InterPro" id="IPR011764">
    <property type="entry name" value="Biotin_carboxylation_dom"/>
</dbReference>
<dbReference type="Pfam" id="PF02785">
    <property type="entry name" value="Biotin_carb_C"/>
    <property type="match status" value="1"/>
</dbReference>
<accession>A0A4R1HQQ3</accession>
<dbReference type="NCBIfam" id="NF006367">
    <property type="entry name" value="PRK08591.1"/>
    <property type="match status" value="1"/>
</dbReference>
<dbReference type="PANTHER" id="PTHR48095:SF2">
    <property type="entry name" value="BIOTIN CARBOXYLASE, CHLOROPLASTIC"/>
    <property type="match status" value="1"/>
</dbReference>
<evidence type="ECO:0000256" key="8">
    <source>
        <dbReference type="PROSITE-ProRule" id="PRU00409"/>
    </source>
</evidence>
<dbReference type="InterPro" id="IPR005479">
    <property type="entry name" value="CPAse_ATP-bd"/>
</dbReference>
<keyword evidence="6" id="KW-0092">Biotin</keyword>
<evidence type="ECO:0000256" key="4">
    <source>
        <dbReference type="ARBA" id="ARBA00022741"/>
    </source>
</evidence>
<dbReference type="PROSITE" id="PS00866">
    <property type="entry name" value="CPSASE_1"/>
    <property type="match status" value="1"/>
</dbReference>
<reference evidence="11 12" key="1">
    <citation type="submission" date="2019-03" db="EMBL/GenBank/DDBJ databases">
        <title>Sequencing the genomes of 1000 actinobacteria strains.</title>
        <authorList>
            <person name="Klenk H.-P."/>
        </authorList>
    </citation>
    <scope>NUCLEOTIDE SEQUENCE [LARGE SCALE GENOMIC DNA]</scope>
    <source>
        <strain evidence="11 12">DSM 44969</strain>
    </source>
</reference>
<evidence type="ECO:0000256" key="2">
    <source>
        <dbReference type="ARBA" id="ARBA00013263"/>
    </source>
</evidence>
<dbReference type="Proteomes" id="UP000295560">
    <property type="component" value="Unassembled WGS sequence"/>
</dbReference>
<protein>
    <recommendedName>
        <fullName evidence="2">biotin carboxylase</fullName>
        <ecNumber evidence="2">6.3.4.14</ecNumber>
    </recommendedName>
</protein>
<keyword evidence="12" id="KW-1185">Reference proteome</keyword>
<dbReference type="GO" id="GO:0005524">
    <property type="term" value="F:ATP binding"/>
    <property type="evidence" value="ECO:0007669"/>
    <property type="project" value="UniProtKB-UniRule"/>
</dbReference>
<keyword evidence="5 8" id="KW-0067">ATP-binding</keyword>
<evidence type="ECO:0000256" key="3">
    <source>
        <dbReference type="ARBA" id="ARBA00022598"/>
    </source>
</evidence>
<dbReference type="InterPro" id="IPR016185">
    <property type="entry name" value="PreATP-grasp_dom_sf"/>
</dbReference>
<evidence type="ECO:0000313" key="11">
    <source>
        <dbReference type="EMBL" id="TCK22089.1"/>
    </source>
</evidence>
<dbReference type="PROSITE" id="PS50979">
    <property type="entry name" value="BC"/>
    <property type="match status" value="1"/>
</dbReference>
<dbReference type="InterPro" id="IPR011761">
    <property type="entry name" value="ATP-grasp"/>
</dbReference>
<gene>
    <name evidence="11" type="ORF">EV378_6087</name>
</gene>
<dbReference type="GO" id="GO:0004075">
    <property type="term" value="F:biotin carboxylase activity"/>
    <property type="evidence" value="ECO:0007669"/>
    <property type="project" value="UniProtKB-EC"/>
</dbReference>
<dbReference type="PROSITE" id="PS50975">
    <property type="entry name" value="ATP_GRASP"/>
    <property type="match status" value="1"/>
</dbReference>
<comment type="catalytic activity">
    <reaction evidence="7">
        <text>N(6)-biotinyl-L-lysyl-[protein] + hydrogencarbonate + ATP = N(6)-carboxybiotinyl-L-lysyl-[protein] + ADP + phosphate + H(+)</text>
        <dbReference type="Rhea" id="RHEA:13501"/>
        <dbReference type="Rhea" id="RHEA-COMP:10505"/>
        <dbReference type="Rhea" id="RHEA-COMP:10506"/>
        <dbReference type="ChEBI" id="CHEBI:15378"/>
        <dbReference type="ChEBI" id="CHEBI:17544"/>
        <dbReference type="ChEBI" id="CHEBI:30616"/>
        <dbReference type="ChEBI" id="CHEBI:43474"/>
        <dbReference type="ChEBI" id="CHEBI:83144"/>
        <dbReference type="ChEBI" id="CHEBI:83145"/>
        <dbReference type="ChEBI" id="CHEBI:456216"/>
        <dbReference type="EC" id="6.3.4.14"/>
    </reaction>
</comment>
<evidence type="ECO:0000256" key="1">
    <source>
        <dbReference type="ARBA" id="ARBA00003761"/>
    </source>
</evidence>